<evidence type="ECO:0000313" key="4">
    <source>
        <dbReference type="Proteomes" id="UP000586918"/>
    </source>
</evidence>
<protein>
    <submittedName>
        <fullName evidence="3">Alpha/beta hydrolase</fullName>
    </submittedName>
</protein>
<sequence length="370" mass="39413">MAAAGPASDPEVVAASVAPDNGRTCTTSRLPVDLELGLPPTPGSDIGVPVGEALGPQEVVVKLCLPDGEPTPDTVQVLVHGITYDHRYWNIADPDDPEGDRYSWEAAAAKAGYATAAIDRIGNGDSTRPVSAAINIDSNATALHQVVQALREGRVEAPEKKSTAFDKVVLVGHSYGSMTSFTEASRYQDVDALILTGVSHNIREVQTPTNIESKHYPAILDPQFAGSGFDPGYVTSRPGTRYDLFYAPGTDVDERIVERDEATKGTFSQGELANYPVIFRTPLDVRAPVFLLNGSLDGIFCTLGPLDLGAPCETPEALIENERPWFGPNVPSIDAHITPDAGHDLNAFRSSQESFGAAMEWLSGKVPATS</sequence>
<gene>
    <name evidence="3" type="ORF">HF519_07190</name>
</gene>
<keyword evidence="4" id="KW-1185">Reference proteome</keyword>
<comment type="caution">
    <text evidence="3">The sequence shown here is derived from an EMBL/GenBank/DDBJ whole genome shotgun (WGS) entry which is preliminary data.</text>
</comment>
<reference evidence="3 4" key="1">
    <citation type="submission" date="2020-04" db="EMBL/GenBank/DDBJ databases">
        <authorList>
            <person name="Klaysubun C."/>
            <person name="Duangmal K."/>
            <person name="Lipun K."/>
        </authorList>
    </citation>
    <scope>NUCLEOTIDE SEQUENCE [LARGE SCALE GENOMIC DNA]</scope>
    <source>
        <strain evidence="3 4">DSM 45300</strain>
    </source>
</reference>
<dbReference type="PANTHER" id="PTHR42886">
    <property type="entry name" value="RE40534P-RELATED"/>
    <property type="match status" value="1"/>
</dbReference>
<accession>A0A848DFI0</accession>
<evidence type="ECO:0000256" key="1">
    <source>
        <dbReference type="SAM" id="MobiDB-lite"/>
    </source>
</evidence>
<evidence type="ECO:0000259" key="2">
    <source>
        <dbReference type="Pfam" id="PF12697"/>
    </source>
</evidence>
<dbReference type="Pfam" id="PF12697">
    <property type="entry name" value="Abhydrolase_6"/>
    <property type="match status" value="1"/>
</dbReference>
<dbReference type="InterPro" id="IPR000073">
    <property type="entry name" value="AB_hydrolase_1"/>
</dbReference>
<dbReference type="EMBL" id="JAAXKZ010000017">
    <property type="protein sequence ID" value="NMH91377.1"/>
    <property type="molecule type" value="Genomic_DNA"/>
</dbReference>
<dbReference type="AlphaFoldDB" id="A0A848DFI0"/>
<keyword evidence="3" id="KW-0378">Hydrolase</keyword>
<dbReference type="Proteomes" id="UP000586918">
    <property type="component" value="Unassembled WGS sequence"/>
</dbReference>
<dbReference type="RefSeq" id="WP_169411372.1">
    <property type="nucleotide sequence ID" value="NZ_JAAXKZ010000017.1"/>
</dbReference>
<organism evidence="3 4">
    <name type="scientific">Pseudonocardia bannensis</name>
    <dbReference type="NCBI Taxonomy" id="630973"/>
    <lineage>
        <taxon>Bacteria</taxon>
        <taxon>Bacillati</taxon>
        <taxon>Actinomycetota</taxon>
        <taxon>Actinomycetes</taxon>
        <taxon>Pseudonocardiales</taxon>
        <taxon>Pseudonocardiaceae</taxon>
        <taxon>Pseudonocardia</taxon>
    </lineage>
</organism>
<dbReference type="GO" id="GO:0016787">
    <property type="term" value="F:hydrolase activity"/>
    <property type="evidence" value="ECO:0007669"/>
    <property type="project" value="UniProtKB-KW"/>
</dbReference>
<dbReference type="Gene3D" id="3.40.50.1820">
    <property type="entry name" value="alpha/beta hydrolase"/>
    <property type="match status" value="1"/>
</dbReference>
<dbReference type="InterPro" id="IPR029058">
    <property type="entry name" value="AB_hydrolase_fold"/>
</dbReference>
<dbReference type="SUPFAM" id="SSF53474">
    <property type="entry name" value="alpha/beta-Hydrolases"/>
    <property type="match status" value="1"/>
</dbReference>
<dbReference type="PANTHER" id="PTHR42886:SF87">
    <property type="entry name" value="AB HYDROLASE-1 DOMAIN-CONTAINING PROTEIN"/>
    <property type="match status" value="1"/>
</dbReference>
<name>A0A848DFI0_9PSEU</name>
<feature type="domain" description="AB hydrolase-1" evidence="2">
    <location>
        <begin position="77"/>
        <end position="345"/>
    </location>
</feature>
<feature type="region of interest" description="Disordered" evidence="1">
    <location>
        <begin position="19"/>
        <end position="47"/>
    </location>
</feature>
<proteinExistence type="predicted"/>
<evidence type="ECO:0000313" key="3">
    <source>
        <dbReference type="EMBL" id="NMH91377.1"/>
    </source>
</evidence>